<accession>A0AAV1QY06</accession>
<evidence type="ECO:0000259" key="5">
    <source>
        <dbReference type="PROSITE" id="PS51671"/>
    </source>
</evidence>
<dbReference type="PANTHER" id="PTHR31096:SF65">
    <property type="entry name" value="ACT DOMAIN-CONTAINING PROTEIN ACR9"/>
    <property type="match status" value="1"/>
</dbReference>
<dbReference type="InterPro" id="IPR045865">
    <property type="entry name" value="ACT-like_dom_sf"/>
</dbReference>
<name>A0AAV1QY06_9ROSI</name>
<dbReference type="GO" id="GO:0016597">
    <property type="term" value="F:amino acid binding"/>
    <property type="evidence" value="ECO:0007669"/>
    <property type="project" value="UniProtKB-UniRule"/>
</dbReference>
<gene>
    <name evidence="6" type="ORF">DCAF_LOCUS3335</name>
</gene>
<dbReference type="Pfam" id="PF24926">
    <property type="entry name" value="ACT_ACR9_C"/>
    <property type="match status" value="1"/>
</dbReference>
<dbReference type="AlphaFoldDB" id="A0AAV1QY06"/>
<dbReference type="GO" id="GO:0003676">
    <property type="term" value="F:nucleic acid binding"/>
    <property type="evidence" value="ECO:0007669"/>
    <property type="project" value="InterPro"/>
</dbReference>
<evidence type="ECO:0000313" key="7">
    <source>
        <dbReference type="Proteomes" id="UP001314170"/>
    </source>
</evidence>
<keyword evidence="2" id="KW-0863">Zinc-finger</keyword>
<sequence>MGILADDVVLIQQGSNPDDPTVVTVNCPDKSGLGCDLCRIILEFGLHITRADFQTDGKWCYIVFWVVQHSSLLRIDWNSLKNRLLSVSPPCLTPFYYDQKLNGSSAAPSIYLLKFCCVDRKGLLHDVTEVLTELEFTIQRLKVMTTPDEKVVDLFFITDGRELLHMKKRRDDTCGYLCDVFKEHCISCELQLAGPECENQQTFSSLPLAVAEELFSCELSEKESCTQALGTATATPKKAIITVDNLLSPAHTLLQIQCVDQKGLFYDILRTSKDLNIVVAYVRFLSSVKGYRSMDLFIRQTDGKKIVNPKLQSNFCSRLKEEMLHPLRVIITNRGPDTELLVANPVELCGKGRPRVFYDVTLALKKLGICIFSAEIGRHSTQDRQWEVYRFLLDENCEYPLANVQARKQIVDRIRRTLMGCEGGIVHIHRGSNQSSDFLAGVGAHGDGDTSTWQHAPPAPVYNFSDMSLYRSQRPPQGAKRFRMNPSYHDAPYSRDHLSFRVSVVLGCSSQWLSILLLDATQRLFVGHLASHCPNDPICHTCGKMGHLAHECCEPDFPVHDASLCCYKPGHIAVDYRNEKSCNNFRKTGHLARDCPNEPFCCICNASGHVAHQCPKSRLAVEIGNRFNDYLCCNCGQQGHLSQDCMAIIICNNCAGRGHQARKCTSAPMYHCGPWIY</sequence>
<dbReference type="PROSITE" id="PS51671">
    <property type="entry name" value="ACT"/>
    <property type="match status" value="1"/>
</dbReference>
<dbReference type="InterPro" id="IPR001878">
    <property type="entry name" value="Znf_CCHC"/>
</dbReference>
<dbReference type="PANTHER" id="PTHR31096">
    <property type="entry name" value="ACT DOMAIN-CONTAINING PROTEIN ACR4-RELATED"/>
    <property type="match status" value="1"/>
</dbReference>
<proteinExistence type="predicted"/>
<organism evidence="6 7">
    <name type="scientific">Dovyalis caffra</name>
    <dbReference type="NCBI Taxonomy" id="77055"/>
    <lineage>
        <taxon>Eukaryota</taxon>
        <taxon>Viridiplantae</taxon>
        <taxon>Streptophyta</taxon>
        <taxon>Embryophyta</taxon>
        <taxon>Tracheophyta</taxon>
        <taxon>Spermatophyta</taxon>
        <taxon>Magnoliopsida</taxon>
        <taxon>eudicotyledons</taxon>
        <taxon>Gunneridae</taxon>
        <taxon>Pentapetalae</taxon>
        <taxon>rosids</taxon>
        <taxon>fabids</taxon>
        <taxon>Malpighiales</taxon>
        <taxon>Salicaceae</taxon>
        <taxon>Flacourtieae</taxon>
        <taxon>Dovyalis</taxon>
    </lineage>
</organism>
<comment type="caution">
    <text evidence="6">The sequence shown here is derived from an EMBL/GenBank/DDBJ whole genome shotgun (WGS) entry which is preliminary data.</text>
</comment>
<dbReference type="InterPro" id="IPR056805">
    <property type="entry name" value="ACT_ACR9/10_C"/>
</dbReference>
<dbReference type="SUPFAM" id="SSF55021">
    <property type="entry name" value="ACT-like"/>
    <property type="match status" value="2"/>
</dbReference>
<dbReference type="Gene3D" id="4.10.60.10">
    <property type="entry name" value="Zinc finger, CCHC-type"/>
    <property type="match status" value="2"/>
</dbReference>
<evidence type="ECO:0000256" key="3">
    <source>
        <dbReference type="RuleBase" id="RU369043"/>
    </source>
</evidence>
<dbReference type="GO" id="GO:0008270">
    <property type="term" value="F:zinc ion binding"/>
    <property type="evidence" value="ECO:0007669"/>
    <property type="project" value="UniProtKB-KW"/>
</dbReference>
<dbReference type="InterPro" id="IPR056816">
    <property type="entry name" value="ACR2/9/10_N"/>
</dbReference>
<keyword evidence="1 3" id="KW-0677">Repeat</keyword>
<evidence type="ECO:0000256" key="2">
    <source>
        <dbReference type="PROSITE-ProRule" id="PRU00047"/>
    </source>
</evidence>
<keyword evidence="7" id="KW-1185">Reference proteome</keyword>
<dbReference type="Pfam" id="PF01842">
    <property type="entry name" value="ACT"/>
    <property type="match status" value="1"/>
</dbReference>
<feature type="domain" description="CCHC-type" evidence="4">
    <location>
        <begin position="632"/>
        <end position="645"/>
    </location>
</feature>
<feature type="domain" description="ACT" evidence="5">
    <location>
        <begin position="112"/>
        <end position="195"/>
    </location>
</feature>
<dbReference type="InterPro" id="IPR002912">
    <property type="entry name" value="ACT_dom"/>
</dbReference>
<keyword evidence="2" id="KW-0862">Zinc</keyword>
<dbReference type="Proteomes" id="UP001314170">
    <property type="component" value="Unassembled WGS sequence"/>
</dbReference>
<dbReference type="Pfam" id="PF00098">
    <property type="entry name" value="zf-CCHC"/>
    <property type="match status" value="1"/>
</dbReference>
<evidence type="ECO:0000256" key="1">
    <source>
        <dbReference type="ARBA" id="ARBA00022737"/>
    </source>
</evidence>
<dbReference type="SUPFAM" id="SSF57756">
    <property type="entry name" value="Retrovirus zinc finger-like domains"/>
    <property type="match status" value="2"/>
</dbReference>
<evidence type="ECO:0000259" key="4">
    <source>
        <dbReference type="PROSITE" id="PS50158"/>
    </source>
</evidence>
<dbReference type="InterPro" id="IPR036875">
    <property type="entry name" value="Znf_CCHC_sf"/>
</dbReference>
<dbReference type="Pfam" id="PF24914">
    <property type="entry name" value="ACR10_N"/>
    <property type="match status" value="1"/>
</dbReference>
<dbReference type="Pfam" id="PF24931">
    <property type="entry name" value="ACT_ACR9_3rd"/>
    <property type="match status" value="1"/>
</dbReference>
<reference evidence="6 7" key="1">
    <citation type="submission" date="2024-01" db="EMBL/GenBank/DDBJ databases">
        <authorList>
            <person name="Waweru B."/>
        </authorList>
    </citation>
    <scope>NUCLEOTIDE SEQUENCE [LARGE SCALE GENOMIC DNA]</scope>
</reference>
<feature type="domain" description="CCHC-type" evidence="4">
    <location>
        <begin position="539"/>
        <end position="552"/>
    </location>
</feature>
<protein>
    <recommendedName>
        <fullName evidence="3">ACT domain-containing protein ACR</fullName>
    </recommendedName>
    <alternativeName>
        <fullName evidence="3">Protein ACT DOMAIN REPEATS</fullName>
    </alternativeName>
</protein>
<comment type="function">
    <text evidence="3">Binds amino acids.</text>
</comment>
<dbReference type="SMART" id="SM00343">
    <property type="entry name" value="ZnF_C2HC"/>
    <property type="match status" value="5"/>
</dbReference>
<dbReference type="InterPro" id="IPR040217">
    <property type="entry name" value="ACR1-12"/>
</dbReference>
<keyword evidence="2" id="KW-0479">Metal-binding</keyword>
<dbReference type="PROSITE" id="PS50158">
    <property type="entry name" value="ZF_CCHC"/>
    <property type="match status" value="2"/>
</dbReference>
<dbReference type="EMBL" id="CAWUPB010000850">
    <property type="protein sequence ID" value="CAK7325653.1"/>
    <property type="molecule type" value="Genomic_DNA"/>
</dbReference>
<evidence type="ECO:0000313" key="6">
    <source>
        <dbReference type="EMBL" id="CAK7325653.1"/>
    </source>
</evidence>